<evidence type="ECO:0000313" key="3">
    <source>
        <dbReference type="EMBL" id="GGL02800.1"/>
    </source>
</evidence>
<comment type="caution">
    <text evidence="3">The sequence shown here is derived from an EMBL/GenBank/DDBJ whole genome shotgun (WGS) entry which is preliminary data.</text>
</comment>
<gene>
    <name evidence="3" type="ORF">GCM10012284_41750</name>
</gene>
<name>A0A8J3FQF2_9ACTN</name>
<dbReference type="Proteomes" id="UP000656042">
    <property type="component" value="Unassembled WGS sequence"/>
</dbReference>
<keyword evidence="2" id="KW-0732">Signal</keyword>
<accession>A0A8J3FQF2</accession>
<keyword evidence="1" id="KW-0812">Transmembrane</keyword>
<reference evidence="3" key="1">
    <citation type="journal article" date="2014" name="Int. J. Syst. Evol. Microbiol.">
        <title>Complete genome sequence of Corynebacterium casei LMG S-19264T (=DSM 44701T), isolated from a smear-ripened cheese.</title>
        <authorList>
            <consortium name="US DOE Joint Genome Institute (JGI-PGF)"/>
            <person name="Walter F."/>
            <person name="Albersmeier A."/>
            <person name="Kalinowski J."/>
            <person name="Ruckert C."/>
        </authorList>
    </citation>
    <scope>NUCLEOTIDE SEQUENCE</scope>
    <source>
        <strain evidence="3">CGMCC 4.7299</strain>
    </source>
</reference>
<sequence length="162" mass="16260">MRMSVRAVQAAIALGLCVLFTGPAPARAAGVFVETNPSTVPVGDEVGFRASCDDNLTAATVTSAPTGKVTVSPRYGFLTSTARVPKDTKAGDYQVTLRCPDGATATSTLHVVVRISPARGPATGGGGTAPGRSAPMLIGGGVTAIAAGLILAVLSARRRRLG</sequence>
<dbReference type="AlphaFoldDB" id="A0A8J3FQF2"/>
<organism evidence="3 4">
    <name type="scientific">Mangrovihabitans endophyticus</name>
    <dbReference type="NCBI Taxonomy" id="1751298"/>
    <lineage>
        <taxon>Bacteria</taxon>
        <taxon>Bacillati</taxon>
        <taxon>Actinomycetota</taxon>
        <taxon>Actinomycetes</taxon>
        <taxon>Micromonosporales</taxon>
        <taxon>Micromonosporaceae</taxon>
        <taxon>Mangrovihabitans</taxon>
    </lineage>
</organism>
<keyword evidence="1" id="KW-0472">Membrane</keyword>
<proteinExistence type="predicted"/>
<evidence type="ECO:0000256" key="1">
    <source>
        <dbReference type="SAM" id="Phobius"/>
    </source>
</evidence>
<evidence type="ECO:0000256" key="2">
    <source>
        <dbReference type="SAM" id="SignalP"/>
    </source>
</evidence>
<feature type="chain" id="PRO_5035149104" evidence="2">
    <location>
        <begin position="29"/>
        <end position="162"/>
    </location>
</feature>
<feature type="transmembrane region" description="Helical" evidence="1">
    <location>
        <begin position="136"/>
        <end position="156"/>
    </location>
</feature>
<dbReference type="RefSeq" id="WP_189080943.1">
    <property type="nucleotide sequence ID" value="NZ_BMMX01000020.1"/>
</dbReference>
<reference evidence="3" key="2">
    <citation type="submission" date="2020-09" db="EMBL/GenBank/DDBJ databases">
        <authorList>
            <person name="Sun Q."/>
            <person name="Zhou Y."/>
        </authorList>
    </citation>
    <scope>NUCLEOTIDE SEQUENCE</scope>
    <source>
        <strain evidence="3">CGMCC 4.7299</strain>
    </source>
</reference>
<protein>
    <submittedName>
        <fullName evidence="3">Uncharacterized protein</fullName>
    </submittedName>
</protein>
<feature type="signal peptide" evidence="2">
    <location>
        <begin position="1"/>
        <end position="28"/>
    </location>
</feature>
<dbReference type="EMBL" id="BMMX01000020">
    <property type="protein sequence ID" value="GGL02800.1"/>
    <property type="molecule type" value="Genomic_DNA"/>
</dbReference>
<evidence type="ECO:0000313" key="4">
    <source>
        <dbReference type="Proteomes" id="UP000656042"/>
    </source>
</evidence>
<keyword evidence="4" id="KW-1185">Reference proteome</keyword>
<keyword evidence="1" id="KW-1133">Transmembrane helix</keyword>